<dbReference type="InterPro" id="IPR014593">
    <property type="entry name" value="UCP034961_SH3_2"/>
</dbReference>
<protein>
    <recommendedName>
        <fullName evidence="3">SH3 domain-containing protein</fullName>
    </recommendedName>
</protein>
<organism evidence="1 2">
    <name type="scientific">Natronospirillum operosum</name>
    <dbReference type="NCBI Taxonomy" id="2759953"/>
    <lineage>
        <taxon>Bacteria</taxon>
        <taxon>Pseudomonadati</taxon>
        <taxon>Pseudomonadota</taxon>
        <taxon>Gammaproteobacteria</taxon>
        <taxon>Oceanospirillales</taxon>
        <taxon>Natronospirillaceae</taxon>
        <taxon>Natronospirillum</taxon>
    </lineage>
</organism>
<reference evidence="1 2" key="1">
    <citation type="submission" date="2019-04" db="EMBL/GenBank/DDBJ databases">
        <title>Natronospirillum operosus gen. nov., sp. nov., a haloalkaliphilic satellite isolated from decaying biomass of laboratory culture of cyanobacterium Geitlerinema sp. and proposal of Natronospirillaceae fam. nov. and Saccharospirillaceae fam. nov.</title>
        <authorList>
            <person name="Kevbrin V."/>
            <person name="Boltyanskaya Y."/>
            <person name="Koziaeva V."/>
            <person name="Grouzdev D.S."/>
            <person name="Park M."/>
            <person name="Cho J."/>
        </authorList>
    </citation>
    <scope>NUCLEOTIDE SEQUENCE [LARGE SCALE GENOMIC DNA]</scope>
    <source>
        <strain evidence="1 2">G-116</strain>
    </source>
</reference>
<dbReference type="SUPFAM" id="SSF50044">
    <property type="entry name" value="SH3-domain"/>
    <property type="match status" value="2"/>
</dbReference>
<keyword evidence="2" id="KW-1185">Reference proteome</keyword>
<dbReference type="Proteomes" id="UP000297475">
    <property type="component" value="Unassembled WGS sequence"/>
</dbReference>
<proteinExistence type="predicted"/>
<evidence type="ECO:0008006" key="3">
    <source>
        <dbReference type="Google" id="ProtNLM"/>
    </source>
</evidence>
<accession>A0A4Z0W975</accession>
<dbReference type="InterPro" id="IPR036028">
    <property type="entry name" value="SH3-like_dom_sf"/>
</dbReference>
<dbReference type="OrthoDB" id="1030757at2"/>
<dbReference type="AlphaFoldDB" id="A0A4Z0W975"/>
<evidence type="ECO:0000313" key="1">
    <source>
        <dbReference type="EMBL" id="TGG90332.1"/>
    </source>
</evidence>
<evidence type="ECO:0000313" key="2">
    <source>
        <dbReference type="Proteomes" id="UP000297475"/>
    </source>
</evidence>
<dbReference type="PIRSF" id="PIRSF034961">
    <property type="entry name" value="UCP034961_SH3_2"/>
    <property type="match status" value="1"/>
</dbReference>
<gene>
    <name evidence="1" type="ORF">E4656_18895</name>
</gene>
<dbReference type="EMBL" id="SRMF01000014">
    <property type="protein sequence ID" value="TGG90332.1"/>
    <property type="molecule type" value="Genomic_DNA"/>
</dbReference>
<comment type="caution">
    <text evidence="1">The sequence shown here is derived from an EMBL/GenBank/DDBJ whole genome shotgun (WGS) entry which is preliminary data.</text>
</comment>
<sequence length="114" mass="12710">MSDVSVVRGHKSDYPNPVSFEVGDRLLVGEQDTEYAGWVSITDPQGLVGWAPLDYIELADDGASGIALKPYSARELDVEPGERLTFKYEHCQWCWVEHKTRGAGWVPRECLGKA</sequence>
<dbReference type="RefSeq" id="WP_135484890.1">
    <property type="nucleotide sequence ID" value="NZ_SRMF01000014.1"/>
</dbReference>
<name>A0A4Z0W975_9GAMM</name>